<proteinExistence type="predicted"/>
<gene>
    <name evidence="2" type="ORF">HOLleu_10335</name>
    <name evidence="1" type="ORF">HOLleu_16018</name>
</gene>
<name>A0A9Q1CCY7_HOLLE</name>
<comment type="caution">
    <text evidence="2">The sequence shown here is derived from an EMBL/GenBank/DDBJ whole genome shotgun (WGS) entry which is preliminary data.</text>
</comment>
<protein>
    <submittedName>
        <fullName evidence="2">Uncharacterized protein</fullName>
    </submittedName>
</protein>
<dbReference type="Proteomes" id="UP001152320">
    <property type="component" value="Chromosome 4"/>
</dbReference>
<dbReference type="Proteomes" id="UP001152320">
    <property type="component" value="Chromosome 7"/>
</dbReference>
<sequence length="62" mass="7113">MAAIKPDKCHFRRSGMYSKLKFSWYATRQPLVALRSDITADYISGSQNTLPISRLFPIGLFF</sequence>
<dbReference type="AlphaFoldDB" id="A0A9Q1CCY7"/>
<evidence type="ECO:0000313" key="3">
    <source>
        <dbReference type="Proteomes" id="UP001152320"/>
    </source>
</evidence>
<dbReference type="EMBL" id="JAIZAY010000007">
    <property type="protein sequence ID" value="KAJ8038562.1"/>
    <property type="molecule type" value="Genomic_DNA"/>
</dbReference>
<evidence type="ECO:0000313" key="1">
    <source>
        <dbReference type="EMBL" id="KAJ8038562.1"/>
    </source>
</evidence>
<dbReference type="EMBL" id="JAIZAY010000004">
    <property type="protein sequence ID" value="KAJ8043308.1"/>
    <property type="molecule type" value="Genomic_DNA"/>
</dbReference>
<evidence type="ECO:0000313" key="2">
    <source>
        <dbReference type="EMBL" id="KAJ8043308.1"/>
    </source>
</evidence>
<organism evidence="2 3">
    <name type="scientific">Holothuria leucospilota</name>
    <name type="common">Black long sea cucumber</name>
    <name type="synonym">Mertensiothuria leucospilota</name>
    <dbReference type="NCBI Taxonomy" id="206669"/>
    <lineage>
        <taxon>Eukaryota</taxon>
        <taxon>Metazoa</taxon>
        <taxon>Echinodermata</taxon>
        <taxon>Eleutherozoa</taxon>
        <taxon>Echinozoa</taxon>
        <taxon>Holothuroidea</taxon>
        <taxon>Aspidochirotacea</taxon>
        <taxon>Aspidochirotida</taxon>
        <taxon>Holothuriidae</taxon>
        <taxon>Holothuria</taxon>
    </lineage>
</organism>
<reference evidence="2" key="1">
    <citation type="submission" date="2021-10" db="EMBL/GenBank/DDBJ databases">
        <title>Tropical sea cucumber genome reveals ecological adaptation and Cuvierian tubules defense mechanism.</title>
        <authorList>
            <person name="Chen T."/>
        </authorList>
    </citation>
    <scope>NUCLEOTIDE SEQUENCE</scope>
    <source>
        <strain evidence="2">Nanhai2018</strain>
        <tissue evidence="2">Muscle</tissue>
    </source>
</reference>
<accession>A0A9Q1CCY7</accession>
<keyword evidence="3" id="KW-1185">Reference proteome</keyword>